<evidence type="ECO:0000256" key="5">
    <source>
        <dbReference type="ARBA" id="ARBA00023211"/>
    </source>
</evidence>
<dbReference type="CDD" id="cd01087">
    <property type="entry name" value="Prolidase"/>
    <property type="match status" value="1"/>
</dbReference>
<dbReference type="InterPro" id="IPR029149">
    <property type="entry name" value="Creatin/AminoP/Spt16_N"/>
</dbReference>
<comment type="caution">
    <text evidence="8">The sequence shown here is derived from an EMBL/GenBank/DDBJ whole genome shotgun (WGS) entry which is preliminary data.</text>
</comment>
<gene>
    <name evidence="8" type="ORF">LENED_008906</name>
</gene>
<dbReference type="GO" id="GO:0006508">
    <property type="term" value="P:proteolysis"/>
    <property type="evidence" value="ECO:0007669"/>
    <property type="project" value="TreeGrafter"/>
</dbReference>
<dbReference type="SUPFAM" id="SSF53092">
    <property type="entry name" value="Creatinase/prolidase N-terminal domain"/>
    <property type="match status" value="1"/>
</dbReference>
<proteinExistence type="inferred from homology"/>
<dbReference type="InterPro" id="IPR000994">
    <property type="entry name" value="Pept_M24"/>
</dbReference>
<dbReference type="SMART" id="SM01011">
    <property type="entry name" value="AMP_N"/>
    <property type="match status" value="1"/>
</dbReference>
<evidence type="ECO:0000256" key="2">
    <source>
        <dbReference type="ARBA" id="ARBA00008766"/>
    </source>
</evidence>
<dbReference type="Gene3D" id="3.30.110.10">
    <property type="entry name" value="Translation initiation factor 3 (IF-3), C-terminal domain"/>
    <property type="match status" value="1"/>
</dbReference>
<dbReference type="Pfam" id="PF05195">
    <property type="entry name" value="AMP_N"/>
    <property type="match status" value="1"/>
</dbReference>
<organism evidence="8 9">
    <name type="scientific">Lentinula edodes</name>
    <name type="common">Shiitake mushroom</name>
    <name type="synonym">Lentinus edodes</name>
    <dbReference type="NCBI Taxonomy" id="5353"/>
    <lineage>
        <taxon>Eukaryota</taxon>
        <taxon>Fungi</taxon>
        <taxon>Dikarya</taxon>
        <taxon>Basidiomycota</taxon>
        <taxon>Agaricomycotina</taxon>
        <taxon>Agaricomycetes</taxon>
        <taxon>Agaricomycetidae</taxon>
        <taxon>Agaricales</taxon>
        <taxon>Marasmiineae</taxon>
        <taxon>Omphalotaceae</taxon>
        <taxon>Lentinula</taxon>
    </lineage>
</organism>
<dbReference type="EMBL" id="BDGU01000367">
    <property type="protein sequence ID" value="GAW06947.1"/>
    <property type="molecule type" value="Genomic_DNA"/>
</dbReference>
<dbReference type="AlphaFoldDB" id="A0A1Q3EIA4"/>
<dbReference type="Pfam" id="PF00557">
    <property type="entry name" value="Peptidase_M24"/>
    <property type="match status" value="1"/>
</dbReference>
<dbReference type="Gene3D" id="3.40.350.10">
    <property type="entry name" value="Creatinase/prolidase N-terminal domain"/>
    <property type="match status" value="1"/>
</dbReference>
<keyword evidence="4" id="KW-0378">Hydrolase</keyword>
<keyword evidence="3" id="KW-0479">Metal-binding</keyword>
<protein>
    <submittedName>
        <fullName evidence="8">Peptidase M24</fullName>
    </submittedName>
</protein>
<evidence type="ECO:0000313" key="9">
    <source>
        <dbReference type="Proteomes" id="UP000188533"/>
    </source>
</evidence>
<dbReference type="PANTHER" id="PTHR43226:SF4">
    <property type="entry name" value="XAA-PRO AMINOPEPTIDASE 3"/>
    <property type="match status" value="1"/>
</dbReference>
<dbReference type="InterPro" id="IPR036788">
    <property type="entry name" value="T_IF-3_C_sf"/>
</dbReference>
<comment type="similarity">
    <text evidence="2">Belongs to the peptidase M24B family.</text>
</comment>
<evidence type="ECO:0000256" key="1">
    <source>
        <dbReference type="ARBA" id="ARBA00001936"/>
    </source>
</evidence>
<dbReference type="InterPro" id="IPR007865">
    <property type="entry name" value="Aminopep_P_N"/>
</dbReference>
<evidence type="ECO:0000256" key="3">
    <source>
        <dbReference type="ARBA" id="ARBA00022723"/>
    </source>
</evidence>
<keyword evidence="9" id="KW-1185">Reference proteome</keyword>
<dbReference type="GO" id="GO:0005739">
    <property type="term" value="C:mitochondrion"/>
    <property type="evidence" value="ECO:0007669"/>
    <property type="project" value="TreeGrafter"/>
</dbReference>
<name>A0A1Q3EIA4_LENED</name>
<reference evidence="8 9" key="2">
    <citation type="submission" date="2017-02" db="EMBL/GenBank/DDBJ databases">
        <title>A genome survey and senescence transcriptome analysis in Lentinula edodes.</title>
        <authorList>
            <person name="Sakamoto Y."/>
            <person name="Nakade K."/>
            <person name="Sato S."/>
            <person name="Yoshida Y."/>
            <person name="Miyazaki K."/>
            <person name="Natsume S."/>
            <person name="Konno N."/>
        </authorList>
    </citation>
    <scope>NUCLEOTIDE SEQUENCE [LARGE SCALE GENOMIC DNA]</scope>
    <source>
        <strain evidence="8 9">NBRC 111202</strain>
    </source>
</reference>
<dbReference type="Gene3D" id="3.90.230.10">
    <property type="entry name" value="Creatinase/methionine aminopeptidase superfamily"/>
    <property type="match status" value="1"/>
</dbReference>
<keyword evidence="6" id="KW-0175">Coiled coil</keyword>
<dbReference type="STRING" id="5353.A0A1Q3EIA4"/>
<dbReference type="PANTHER" id="PTHR43226">
    <property type="entry name" value="XAA-PRO AMINOPEPTIDASE 3"/>
    <property type="match status" value="1"/>
</dbReference>
<dbReference type="InterPro" id="IPR036005">
    <property type="entry name" value="Creatinase/aminopeptidase-like"/>
</dbReference>
<accession>A0A1Q3EIA4</accession>
<dbReference type="Proteomes" id="UP000188533">
    <property type="component" value="Unassembled WGS sequence"/>
</dbReference>
<feature type="coiled-coil region" evidence="6">
    <location>
        <begin position="593"/>
        <end position="646"/>
    </location>
</feature>
<evidence type="ECO:0000313" key="8">
    <source>
        <dbReference type="EMBL" id="GAW06947.1"/>
    </source>
</evidence>
<comment type="cofactor">
    <cofactor evidence="1">
        <name>Mn(2+)</name>
        <dbReference type="ChEBI" id="CHEBI:29035"/>
    </cofactor>
</comment>
<dbReference type="GO" id="GO:0030145">
    <property type="term" value="F:manganese ion binding"/>
    <property type="evidence" value="ECO:0007669"/>
    <property type="project" value="InterPro"/>
</dbReference>
<dbReference type="GO" id="GO:0070006">
    <property type="term" value="F:metalloaminopeptidase activity"/>
    <property type="evidence" value="ECO:0007669"/>
    <property type="project" value="InterPro"/>
</dbReference>
<reference evidence="8 9" key="1">
    <citation type="submission" date="2016-08" db="EMBL/GenBank/DDBJ databases">
        <authorList>
            <consortium name="Lentinula edodes genome sequencing consortium"/>
            <person name="Sakamoto Y."/>
            <person name="Nakade K."/>
            <person name="Sato S."/>
            <person name="Yoshida Y."/>
            <person name="Miyazaki K."/>
            <person name="Natsume S."/>
            <person name="Konno N."/>
        </authorList>
    </citation>
    <scope>NUCLEOTIDE SEQUENCE [LARGE SCALE GENOMIC DNA]</scope>
    <source>
        <strain evidence="8 9">NBRC 111202</strain>
    </source>
</reference>
<keyword evidence="5" id="KW-0464">Manganese</keyword>
<dbReference type="InterPro" id="IPR052433">
    <property type="entry name" value="X-Pro_dipept-like"/>
</dbReference>
<dbReference type="GO" id="GO:0006413">
    <property type="term" value="P:translational initiation"/>
    <property type="evidence" value="ECO:0007669"/>
    <property type="project" value="InterPro"/>
</dbReference>
<dbReference type="SUPFAM" id="SSF55920">
    <property type="entry name" value="Creatinase/aminopeptidase"/>
    <property type="match status" value="1"/>
</dbReference>
<feature type="domain" description="Aminopeptidase P N-terminal" evidence="7">
    <location>
        <begin position="54"/>
        <end position="190"/>
    </location>
</feature>
<evidence type="ECO:0000256" key="6">
    <source>
        <dbReference type="SAM" id="Coils"/>
    </source>
</evidence>
<sequence>MSFRLVKNRTFIYASSRFYATEISNASLKPSPYGQPLFQSHSHLIKPEELTPGIHAQEYEDRRRSLMNRLPDNSLVVSLAGTIKYMSGKIFYKFRQASDFWYLTGFEEPDSAVVLEKNHSARGYRMTLFSSGSDSNKEQWDGANTTFADARRVFQVDDARHIDDFPSHLRSVVHQYSNVYVDLPSSRTRRTSKATTKSLLKYLSGRSEADLVVESLGKSRPKPLAPEVGRLRAIKSASEQKLMRMAADISGRAHAKTMRFTRPGLSEAALAAHFDYLCSLSGAQRLAYVPVVASGPNALIIHYTHNNQLISQEELILVDAGCEYNGYASDITRTYPANGTFTPPQRDLYSAVLSAQKALVALCHEGSNLTLHELHRKSCELLRQELLQLGFHLHPGDLERLYPHFISHPIGIDLHESDNFSRSGSLKAGMVVTVEPGIYVPPSPAFPKHYHNLGIRIEDEVLVGKEHPVVLSASAPKEIVDVEVNWSSRVRTIDMATFLAFRAAAKRICFSPSHRILSYPPTCRLHASVIIYSRYNKLKNEKIPFAEVHLVEDSGQLVKIALRDLLAKVDKEVSYVELQAAEPLAVVKIIDKKEAAARRKQAKEQQKMNAKKNVKKEFQFTWGMAIGDLEHKLDRAKAELKRGSRVDLVFAPKSGQKSPPMAQMRERMQLIADKVADVGVEWKSRELSRGIGALFVQSLGLQCEEEGSAE</sequence>
<evidence type="ECO:0000259" key="7">
    <source>
        <dbReference type="SMART" id="SM01011"/>
    </source>
</evidence>
<evidence type="ECO:0000256" key="4">
    <source>
        <dbReference type="ARBA" id="ARBA00022801"/>
    </source>
</evidence>